<keyword evidence="4" id="KW-1003">Cell membrane</keyword>
<dbReference type="Pfam" id="PF00474">
    <property type="entry name" value="SSF"/>
    <property type="match status" value="2"/>
</dbReference>
<dbReference type="AlphaFoldDB" id="T1H361"/>
<evidence type="ECO:0000256" key="9">
    <source>
        <dbReference type="ARBA" id="ARBA00023136"/>
    </source>
</evidence>
<evidence type="ECO:0000256" key="12">
    <source>
        <dbReference type="SAM" id="Phobius"/>
    </source>
</evidence>
<reference evidence="13" key="2">
    <citation type="submission" date="2015-06" db="UniProtKB">
        <authorList>
            <consortium name="EnsemblMetazoa"/>
        </authorList>
    </citation>
    <scope>IDENTIFICATION</scope>
</reference>
<dbReference type="EMBL" id="CAQQ02160662">
    <property type="status" value="NOT_ANNOTATED_CDS"/>
    <property type="molecule type" value="Genomic_DNA"/>
</dbReference>
<dbReference type="HOGENOM" id="CLU_1017699_0_0_1"/>
<feature type="transmembrane region" description="Helical" evidence="12">
    <location>
        <begin position="36"/>
        <end position="58"/>
    </location>
</feature>
<keyword evidence="14" id="KW-1185">Reference proteome</keyword>
<organism evidence="13 14">
    <name type="scientific">Megaselia scalaris</name>
    <name type="common">Humpbacked fly</name>
    <name type="synonym">Phora scalaris</name>
    <dbReference type="NCBI Taxonomy" id="36166"/>
    <lineage>
        <taxon>Eukaryota</taxon>
        <taxon>Metazoa</taxon>
        <taxon>Ecdysozoa</taxon>
        <taxon>Arthropoda</taxon>
        <taxon>Hexapoda</taxon>
        <taxon>Insecta</taxon>
        <taxon>Pterygota</taxon>
        <taxon>Neoptera</taxon>
        <taxon>Endopterygota</taxon>
        <taxon>Diptera</taxon>
        <taxon>Brachycera</taxon>
        <taxon>Muscomorpha</taxon>
        <taxon>Platypezoidea</taxon>
        <taxon>Phoridae</taxon>
        <taxon>Megaseliini</taxon>
        <taxon>Megaselia</taxon>
    </lineage>
</organism>
<evidence type="ECO:0000256" key="11">
    <source>
        <dbReference type="RuleBase" id="RU362091"/>
    </source>
</evidence>
<evidence type="ECO:0000313" key="14">
    <source>
        <dbReference type="Proteomes" id="UP000015102"/>
    </source>
</evidence>
<feature type="transmembrane region" description="Helical" evidence="12">
    <location>
        <begin position="146"/>
        <end position="171"/>
    </location>
</feature>
<evidence type="ECO:0000256" key="2">
    <source>
        <dbReference type="ARBA" id="ARBA00006434"/>
    </source>
</evidence>
<dbReference type="EnsemblMetazoa" id="MESCA010677-RA">
    <property type="protein sequence ID" value="MESCA010677-PA"/>
    <property type="gene ID" value="MESCA010677"/>
</dbReference>
<dbReference type="PANTHER" id="PTHR42985:SF5">
    <property type="entry name" value="FI02094P-RELATED"/>
    <property type="match status" value="1"/>
</dbReference>
<sequence>MLIGASIYYVQINCGNQAMMQRFLSVPTVKDAKHCLIFYSCGIICIYLMTLYNGLLIFAKYHDCDPLTTGLSKASDQLVPLLVMDVLGGVFPGLAGCFVAGVFSAALSSLSTGLNSMAAVILEDFVKPNRSVPLTEKQTALVCKSVVIIVGILCIGLVFVVEKLGMIYFCCDSIKLNCLLFQYFERRFNSSLRLFGSVMYVVGEAVWFPIALYVPALTFNQVTGIGVHTITPIVCGIVTFYTCVGGLKAVVWTDVVQSGLMYGSILLVMIKGTY</sequence>
<keyword evidence="5 12" id="KW-0812">Transmembrane</keyword>
<evidence type="ECO:0000256" key="4">
    <source>
        <dbReference type="ARBA" id="ARBA00022475"/>
    </source>
</evidence>
<name>T1H361_MEGSC</name>
<evidence type="ECO:0008006" key="15">
    <source>
        <dbReference type="Google" id="ProtNLM"/>
    </source>
</evidence>
<reference evidence="14" key="1">
    <citation type="submission" date="2013-02" db="EMBL/GenBank/DDBJ databases">
        <authorList>
            <person name="Hughes D."/>
        </authorList>
    </citation>
    <scope>NUCLEOTIDE SEQUENCE</scope>
    <source>
        <strain>Durham</strain>
        <strain evidence="14">NC isolate 2 -- Noor lab</strain>
    </source>
</reference>
<evidence type="ECO:0000256" key="8">
    <source>
        <dbReference type="ARBA" id="ARBA00023065"/>
    </source>
</evidence>
<protein>
    <recommendedName>
        <fullName evidence="15">Sodium/solute symporter</fullName>
    </recommendedName>
</protein>
<dbReference type="Proteomes" id="UP000015102">
    <property type="component" value="Unassembled WGS sequence"/>
</dbReference>
<dbReference type="Gene3D" id="1.20.1730.10">
    <property type="entry name" value="Sodium/glucose cotransporter"/>
    <property type="match status" value="2"/>
</dbReference>
<dbReference type="PROSITE" id="PS50283">
    <property type="entry name" value="NA_SOLUT_SYMP_3"/>
    <property type="match status" value="2"/>
</dbReference>
<proteinExistence type="inferred from homology"/>
<feature type="transmembrane region" description="Helical" evidence="12">
    <location>
        <begin position="78"/>
        <end position="107"/>
    </location>
</feature>
<dbReference type="PANTHER" id="PTHR42985">
    <property type="entry name" value="SODIUM-COUPLED MONOCARBOXYLATE TRANSPORTER"/>
    <property type="match status" value="1"/>
</dbReference>
<evidence type="ECO:0000256" key="7">
    <source>
        <dbReference type="ARBA" id="ARBA00023053"/>
    </source>
</evidence>
<dbReference type="GO" id="GO:0015293">
    <property type="term" value="F:symporter activity"/>
    <property type="evidence" value="ECO:0007669"/>
    <property type="project" value="TreeGrafter"/>
</dbReference>
<comment type="similarity">
    <text evidence="2 11">Belongs to the sodium:solute symporter (SSF) (TC 2.A.21) family.</text>
</comment>
<feature type="transmembrane region" description="Helical" evidence="12">
    <location>
        <begin position="192"/>
        <end position="213"/>
    </location>
</feature>
<accession>T1H361</accession>
<dbReference type="GO" id="GO:0005886">
    <property type="term" value="C:plasma membrane"/>
    <property type="evidence" value="ECO:0007669"/>
    <property type="project" value="UniProtKB-SubCell"/>
</dbReference>
<keyword evidence="3" id="KW-0813">Transport</keyword>
<evidence type="ECO:0000256" key="6">
    <source>
        <dbReference type="ARBA" id="ARBA00022989"/>
    </source>
</evidence>
<evidence type="ECO:0000256" key="10">
    <source>
        <dbReference type="ARBA" id="ARBA00023201"/>
    </source>
</evidence>
<keyword evidence="6 12" id="KW-1133">Transmembrane helix</keyword>
<dbReference type="InterPro" id="IPR001734">
    <property type="entry name" value="Na/solute_symporter"/>
</dbReference>
<feature type="transmembrane region" description="Helical" evidence="12">
    <location>
        <begin position="225"/>
        <end position="244"/>
    </location>
</feature>
<dbReference type="InterPro" id="IPR038377">
    <property type="entry name" value="Na/Glc_symporter_sf"/>
</dbReference>
<evidence type="ECO:0000313" key="13">
    <source>
        <dbReference type="EnsemblMetazoa" id="MESCA010677-PA"/>
    </source>
</evidence>
<dbReference type="STRING" id="36166.T1H361"/>
<dbReference type="GO" id="GO:0006814">
    <property type="term" value="P:sodium ion transport"/>
    <property type="evidence" value="ECO:0007669"/>
    <property type="project" value="UniProtKB-KW"/>
</dbReference>
<evidence type="ECO:0000256" key="1">
    <source>
        <dbReference type="ARBA" id="ARBA00004651"/>
    </source>
</evidence>
<dbReference type="InterPro" id="IPR051163">
    <property type="entry name" value="Sodium:Solute_Symporter_SSF"/>
</dbReference>
<keyword evidence="8" id="KW-0406">Ion transport</keyword>
<keyword evidence="9 12" id="KW-0472">Membrane</keyword>
<keyword evidence="10" id="KW-0739">Sodium transport</keyword>
<evidence type="ECO:0000256" key="5">
    <source>
        <dbReference type="ARBA" id="ARBA00022692"/>
    </source>
</evidence>
<keyword evidence="7" id="KW-0915">Sodium</keyword>
<comment type="subcellular location">
    <subcellularLocation>
        <location evidence="1">Cell membrane</location>
        <topology evidence="1">Multi-pass membrane protein</topology>
    </subcellularLocation>
</comment>
<evidence type="ECO:0000256" key="3">
    <source>
        <dbReference type="ARBA" id="ARBA00022448"/>
    </source>
</evidence>
<dbReference type="EMBL" id="CAQQ02160661">
    <property type="status" value="NOT_ANNOTATED_CDS"/>
    <property type="molecule type" value="Genomic_DNA"/>
</dbReference>